<evidence type="ECO:0000256" key="4">
    <source>
        <dbReference type="ARBA" id="ARBA00022801"/>
    </source>
</evidence>
<organism evidence="6">
    <name type="scientific">marine sediment metagenome</name>
    <dbReference type="NCBI Taxonomy" id="412755"/>
    <lineage>
        <taxon>unclassified sequences</taxon>
        <taxon>metagenomes</taxon>
        <taxon>ecological metagenomes</taxon>
    </lineage>
</organism>
<evidence type="ECO:0000259" key="5">
    <source>
        <dbReference type="Pfam" id="PF10502"/>
    </source>
</evidence>
<dbReference type="NCBIfam" id="TIGR02227">
    <property type="entry name" value="sigpep_I_bact"/>
    <property type="match status" value="1"/>
</dbReference>
<evidence type="ECO:0000256" key="3">
    <source>
        <dbReference type="ARBA" id="ARBA00013208"/>
    </source>
</evidence>
<evidence type="ECO:0000313" key="6">
    <source>
        <dbReference type="EMBL" id="GAG23244.1"/>
    </source>
</evidence>
<evidence type="ECO:0000256" key="1">
    <source>
        <dbReference type="ARBA" id="ARBA00000677"/>
    </source>
</evidence>
<comment type="similarity">
    <text evidence="2">Belongs to the peptidase S26 family.</text>
</comment>
<dbReference type="PANTHER" id="PTHR43390:SF1">
    <property type="entry name" value="CHLOROPLAST PROCESSING PEPTIDASE"/>
    <property type="match status" value="1"/>
</dbReference>
<dbReference type="PANTHER" id="PTHR43390">
    <property type="entry name" value="SIGNAL PEPTIDASE I"/>
    <property type="match status" value="1"/>
</dbReference>
<accession>X0VXR6</accession>
<feature type="domain" description="Peptidase S26" evidence="5">
    <location>
        <begin position="1"/>
        <end position="125"/>
    </location>
</feature>
<dbReference type="GO" id="GO:0004252">
    <property type="term" value="F:serine-type endopeptidase activity"/>
    <property type="evidence" value="ECO:0007669"/>
    <property type="project" value="InterPro"/>
</dbReference>
<dbReference type="InterPro" id="IPR019533">
    <property type="entry name" value="Peptidase_S26"/>
</dbReference>
<dbReference type="Gene3D" id="2.10.109.10">
    <property type="entry name" value="Umud Fragment, subunit A"/>
    <property type="match status" value="1"/>
</dbReference>
<dbReference type="PROSITE" id="PS00761">
    <property type="entry name" value="SPASE_I_3"/>
    <property type="match status" value="1"/>
</dbReference>
<keyword evidence="4" id="KW-0378">Hydrolase</keyword>
<dbReference type="Pfam" id="PF10502">
    <property type="entry name" value="Peptidase_S26"/>
    <property type="match status" value="1"/>
</dbReference>
<dbReference type="GO" id="GO:0009003">
    <property type="term" value="F:signal peptidase activity"/>
    <property type="evidence" value="ECO:0007669"/>
    <property type="project" value="UniProtKB-EC"/>
</dbReference>
<dbReference type="InterPro" id="IPR000223">
    <property type="entry name" value="Pept_S26A_signal_pept_1"/>
</dbReference>
<dbReference type="SUPFAM" id="SSF51306">
    <property type="entry name" value="LexA/Signal peptidase"/>
    <property type="match status" value="1"/>
</dbReference>
<sequence length="151" mass="17570">IIVFKTEESEDKYFIKRIIGLPGETVEIKNGEVYVTEPGEVEQAIKLEEEYLNLENKDNTKVYFSDFSVFEVSEDHYFVLGDNRKASTDSRTCFQSSIIESCKDNPEKSFINKDLIRGKAWIVWWPLSNIRIIDKPDYEQAQANSESLEEK</sequence>
<dbReference type="CDD" id="cd06530">
    <property type="entry name" value="S26_SPase_I"/>
    <property type="match status" value="1"/>
</dbReference>
<protein>
    <recommendedName>
        <fullName evidence="3">signal peptidase I</fullName>
        <ecNumber evidence="3">3.4.21.89</ecNumber>
    </recommendedName>
</protein>
<dbReference type="EMBL" id="BARS01031889">
    <property type="protein sequence ID" value="GAG23244.1"/>
    <property type="molecule type" value="Genomic_DNA"/>
</dbReference>
<name>X0VXR6_9ZZZZ</name>
<proteinExistence type="inferred from homology"/>
<comment type="catalytic activity">
    <reaction evidence="1">
        <text>Cleavage of hydrophobic, N-terminal signal or leader sequences from secreted and periplasmic proteins.</text>
        <dbReference type="EC" id="3.4.21.89"/>
    </reaction>
</comment>
<dbReference type="AlphaFoldDB" id="X0VXR6"/>
<gene>
    <name evidence="6" type="ORF">S01H1_49559</name>
</gene>
<dbReference type="GO" id="GO:0006465">
    <property type="term" value="P:signal peptide processing"/>
    <property type="evidence" value="ECO:0007669"/>
    <property type="project" value="InterPro"/>
</dbReference>
<dbReference type="InterPro" id="IPR036286">
    <property type="entry name" value="LexA/Signal_pep-like_sf"/>
</dbReference>
<dbReference type="PROSITE" id="PS00760">
    <property type="entry name" value="SPASE_I_2"/>
    <property type="match status" value="1"/>
</dbReference>
<dbReference type="GO" id="GO:0016020">
    <property type="term" value="C:membrane"/>
    <property type="evidence" value="ECO:0007669"/>
    <property type="project" value="InterPro"/>
</dbReference>
<dbReference type="PRINTS" id="PR00727">
    <property type="entry name" value="LEADERPTASE"/>
</dbReference>
<reference evidence="6" key="1">
    <citation type="journal article" date="2014" name="Front. Microbiol.">
        <title>High frequency of phylogenetically diverse reductive dehalogenase-homologous genes in deep subseafloor sedimentary metagenomes.</title>
        <authorList>
            <person name="Kawai M."/>
            <person name="Futagami T."/>
            <person name="Toyoda A."/>
            <person name="Takaki Y."/>
            <person name="Nishi S."/>
            <person name="Hori S."/>
            <person name="Arai W."/>
            <person name="Tsubouchi T."/>
            <person name="Morono Y."/>
            <person name="Uchiyama I."/>
            <person name="Ito T."/>
            <person name="Fujiyama A."/>
            <person name="Inagaki F."/>
            <person name="Takami H."/>
        </authorList>
    </citation>
    <scope>NUCLEOTIDE SEQUENCE</scope>
    <source>
        <strain evidence="6">Expedition CK06-06</strain>
    </source>
</reference>
<feature type="non-terminal residue" evidence="6">
    <location>
        <position position="1"/>
    </location>
</feature>
<evidence type="ECO:0000256" key="2">
    <source>
        <dbReference type="ARBA" id="ARBA00009370"/>
    </source>
</evidence>
<dbReference type="EC" id="3.4.21.89" evidence="3"/>
<dbReference type="InterPro" id="IPR019758">
    <property type="entry name" value="Pept_S26A_signal_pept_1_CS"/>
</dbReference>
<comment type="caution">
    <text evidence="6">The sequence shown here is derived from an EMBL/GenBank/DDBJ whole genome shotgun (WGS) entry which is preliminary data.</text>
</comment>
<dbReference type="InterPro" id="IPR019757">
    <property type="entry name" value="Pept_S26A_signal_pept_1_Lys-AS"/>
</dbReference>